<dbReference type="Pfam" id="PF02390">
    <property type="entry name" value="Methyltransf_4"/>
    <property type="match status" value="1"/>
</dbReference>
<dbReference type="RefSeq" id="WP_092616826.1">
    <property type="nucleotide sequence ID" value="NZ_FMYK01000002.1"/>
</dbReference>
<dbReference type="Gene3D" id="3.40.50.150">
    <property type="entry name" value="Vaccinia Virus protein VP39"/>
    <property type="match status" value="1"/>
</dbReference>
<sequence length="218" mass="25129">MTYPDIRPFQSHYLKAPRNFQPIEKQVMENHPVCLEIGAGKGKHACLFASNHPKLQLIAIERTAEKFQAMQKSQREAGLDNLTTIHADAIPWVVHALYPAQLQQIFLLYPNPEPHNSTQRWLNMPFFEYLLSRLQVGGTITLASNIAEYIAEAVEQLNQVWKLPFELQKTPQDSARTHFEIKYLQRGELCQQIIITKPQGYQTRFDDIQPRLGQAHEA</sequence>
<protein>
    <recommendedName>
        <fullName evidence="3">tRNA (guanine(46)-N(7))-methyltransferase</fullName>
        <ecNumber evidence="3">2.1.1.33</ecNumber>
    </recommendedName>
</protein>
<keyword evidence="6" id="KW-0949">S-adenosyl-L-methionine</keyword>
<dbReference type="OrthoDB" id="9809889at2"/>
<evidence type="ECO:0000256" key="4">
    <source>
        <dbReference type="ARBA" id="ARBA00022603"/>
    </source>
</evidence>
<dbReference type="EC" id="2.1.1.33" evidence="3"/>
<dbReference type="GO" id="GO:0043527">
    <property type="term" value="C:tRNA methyltransferase complex"/>
    <property type="evidence" value="ECO:0007669"/>
    <property type="project" value="TreeGrafter"/>
</dbReference>
<dbReference type="GO" id="GO:0008176">
    <property type="term" value="F:tRNA (guanine(46)-N7)-methyltransferase activity"/>
    <property type="evidence" value="ECO:0007669"/>
    <property type="project" value="UniProtKB-EC"/>
</dbReference>
<keyword evidence="4 8" id="KW-0489">Methyltransferase</keyword>
<dbReference type="SUPFAM" id="SSF53335">
    <property type="entry name" value="S-adenosyl-L-methionine-dependent methyltransferases"/>
    <property type="match status" value="1"/>
</dbReference>
<evidence type="ECO:0000256" key="2">
    <source>
        <dbReference type="ARBA" id="ARBA00003015"/>
    </source>
</evidence>
<accession>A0A1G6HKZ9</accession>
<proteinExistence type="predicted"/>
<keyword evidence="5" id="KW-0808">Transferase</keyword>
<keyword evidence="7" id="KW-0819">tRNA processing</keyword>
<dbReference type="PROSITE" id="PS51625">
    <property type="entry name" value="SAM_MT_TRMB"/>
    <property type="match status" value="1"/>
</dbReference>
<dbReference type="CDD" id="cd02440">
    <property type="entry name" value="AdoMet_MTases"/>
    <property type="match status" value="1"/>
</dbReference>
<keyword evidence="9" id="KW-1185">Reference proteome</keyword>
<evidence type="ECO:0000313" key="8">
    <source>
        <dbReference type="EMBL" id="SDB94126.1"/>
    </source>
</evidence>
<evidence type="ECO:0000256" key="6">
    <source>
        <dbReference type="ARBA" id="ARBA00022691"/>
    </source>
</evidence>
<gene>
    <name evidence="8" type="ORF">SAMN05421749_102302</name>
</gene>
<comment type="function">
    <text evidence="2">Catalyzes the formation of N(7)-methylguanine at position 46 (m7G46) in tRNA.</text>
</comment>
<dbReference type="Proteomes" id="UP000242317">
    <property type="component" value="Unassembled WGS sequence"/>
</dbReference>
<evidence type="ECO:0000256" key="1">
    <source>
        <dbReference type="ARBA" id="ARBA00000142"/>
    </source>
</evidence>
<comment type="catalytic activity">
    <reaction evidence="1">
        <text>guanosine(46) in tRNA + S-adenosyl-L-methionine = N(7)-methylguanosine(46) in tRNA + S-adenosyl-L-homocysteine</text>
        <dbReference type="Rhea" id="RHEA:42708"/>
        <dbReference type="Rhea" id="RHEA-COMP:10188"/>
        <dbReference type="Rhea" id="RHEA-COMP:10189"/>
        <dbReference type="ChEBI" id="CHEBI:57856"/>
        <dbReference type="ChEBI" id="CHEBI:59789"/>
        <dbReference type="ChEBI" id="CHEBI:74269"/>
        <dbReference type="ChEBI" id="CHEBI:74480"/>
        <dbReference type="EC" id="2.1.1.33"/>
    </reaction>
</comment>
<dbReference type="EMBL" id="FMYK01000002">
    <property type="protein sequence ID" value="SDB94126.1"/>
    <property type="molecule type" value="Genomic_DNA"/>
</dbReference>
<reference evidence="9" key="1">
    <citation type="submission" date="2016-09" db="EMBL/GenBank/DDBJ databases">
        <authorList>
            <person name="Varghese N."/>
            <person name="Submissions S."/>
        </authorList>
    </citation>
    <scope>NUCLEOTIDE SEQUENCE [LARGE SCALE GENOMIC DNA]</scope>
    <source>
        <strain evidence="9">ANC 3699</strain>
    </source>
</reference>
<evidence type="ECO:0000256" key="5">
    <source>
        <dbReference type="ARBA" id="ARBA00022679"/>
    </source>
</evidence>
<evidence type="ECO:0000256" key="3">
    <source>
        <dbReference type="ARBA" id="ARBA00011977"/>
    </source>
</evidence>
<name>A0A1G6HKZ9_9GAMM</name>
<dbReference type="PANTHER" id="PTHR23417:SF14">
    <property type="entry name" value="PENTACOTRIPEPTIDE-REPEAT REGION OF PRORP DOMAIN-CONTAINING PROTEIN"/>
    <property type="match status" value="1"/>
</dbReference>
<evidence type="ECO:0000313" key="9">
    <source>
        <dbReference type="Proteomes" id="UP000242317"/>
    </source>
</evidence>
<dbReference type="PANTHER" id="PTHR23417">
    <property type="entry name" value="3-DEOXY-D-MANNO-OCTULOSONIC-ACID TRANSFERASE/TRNA GUANINE-N 7 - -METHYLTRANSFERASE"/>
    <property type="match status" value="1"/>
</dbReference>
<dbReference type="InterPro" id="IPR029063">
    <property type="entry name" value="SAM-dependent_MTases_sf"/>
</dbReference>
<organism evidence="8 9">
    <name type="scientific">Acinetobacter marinus</name>
    <dbReference type="NCBI Taxonomy" id="281375"/>
    <lineage>
        <taxon>Bacteria</taxon>
        <taxon>Pseudomonadati</taxon>
        <taxon>Pseudomonadota</taxon>
        <taxon>Gammaproteobacteria</taxon>
        <taxon>Moraxellales</taxon>
        <taxon>Moraxellaceae</taxon>
        <taxon>Acinetobacter</taxon>
    </lineage>
</organism>
<dbReference type="InterPro" id="IPR003358">
    <property type="entry name" value="tRNA_(Gua-N-7)_MeTrfase_Trmb"/>
</dbReference>
<evidence type="ECO:0000256" key="7">
    <source>
        <dbReference type="ARBA" id="ARBA00022694"/>
    </source>
</evidence>
<dbReference type="AlphaFoldDB" id="A0A1G6HKZ9"/>